<evidence type="ECO:0000256" key="8">
    <source>
        <dbReference type="HAMAP-Rule" id="MF_00456"/>
    </source>
</evidence>
<keyword evidence="6 8" id="KW-0418">Kinase</keyword>
<dbReference type="PRINTS" id="PR00474">
    <property type="entry name" value="GLU5KINASE"/>
</dbReference>
<comment type="pathway">
    <text evidence="8">Amino-acid biosynthesis; L-proline biosynthesis; L-glutamate 5-semialdehyde from L-glutamate: step 1/2.</text>
</comment>
<dbReference type="InterPro" id="IPR041739">
    <property type="entry name" value="G5K_ProB"/>
</dbReference>
<dbReference type="GO" id="GO:0004349">
    <property type="term" value="F:glutamate 5-kinase activity"/>
    <property type="evidence" value="ECO:0007669"/>
    <property type="project" value="UniProtKB-UniRule"/>
</dbReference>
<evidence type="ECO:0000256" key="6">
    <source>
        <dbReference type="ARBA" id="ARBA00022777"/>
    </source>
</evidence>
<dbReference type="RefSeq" id="WP_249327081.1">
    <property type="nucleotide sequence ID" value="NZ_CP060633.1"/>
</dbReference>
<keyword evidence="11" id="KW-1185">Reference proteome</keyword>
<feature type="binding site" evidence="8">
    <location>
        <begin position="225"/>
        <end position="231"/>
    </location>
    <ligand>
        <name>ATP</name>
        <dbReference type="ChEBI" id="CHEBI:30616"/>
    </ligand>
</feature>
<dbReference type="NCBIfam" id="TIGR01027">
    <property type="entry name" value="proB"/>
    <property type="match status" value="1"/>
</dbReference>
<comment type="catalytic activity">
    <reaction evidence="8">
        <text>L-glutamate + ATP = L-glutamyl 5-phosphate + ADP</text>
        <dbReference type="Rhea" id="RHEA:14877"/>
        <dbReference type="ChEBI" id="CHEBI:29985"/>
        <dbReference type="ChEBI" id="CHEBI:30616"/>
        <dbReference type="ChEBI" id="CHEBI:58274"/>
        <dbReference type="ChEBI" id="CHEBI:456216"/>
        <dbReference type="EC" id="2.7.2.11"/>
    </reaction>
</comment>
<keyword evidence="5 8" id="KW-0547">Nucleotide-binding</keyword>
<evidence type="ECO:0000256" key="1">
    <source>
        <dbReference type="ARBA" id="ARBA00022490"/>
    </source>
</evidence>
<dbReference type="Pfam" id="PF00696">
    <property type="entry name" value="AA_kinase"/>
    <property type="match status" value="1"/>
</dbReference>
<comment type="subcellular location">
    <subcellularLocation>
        <location evidence="8">Cytoplasm</location>
    </subcellularLocation>
</comment>
<dbReference type="PROSITE" id="PS00902">
    <property type="entry name" value="GLUTAMATE_5_KINASE"/>
    <property type="match status" value="1"/>
</dbReference>
<dbReference type="PIRSF" id="PIRSF000729">
    <property type="entry name" value="GK"/>
    <property type="match status" value="1"/>
</dbReference>
<evidence type="ECO:0000313" key="11">
    <source>
        <dbReference type="Proteomes" id="UP000515981"/>
    </source>
</evidence>
<feature type="binding site" evidence="8">
    <location>
        <position position="17"/>
    </location>
    <ligand>
        <name>ATP</name>
        <dbReference type="ChEBI" id="CHEBI:30616"/>
    </ligand>
</feature>
<keyword evidence="7 8" id="KW-0067">ATP-binding</keyword>
<dbReference type="InterPro" id="IPR001057">
    <property type="entry name" value="Glu/AcGlu_kinase"/>
</dbReference>
<dbReference type="InterPro" id="IPR011529">
    <property type="entry name" value="Glu_5kinase"/>
</dbReference>
<dbReference type="PANTHER" id="PTHR43654">
    <property type="entry name" value="GLUTAMATE 5-KINASE"/>
    <property type="match status" value="1"/>
</dbReference>
<feature type="binding site" evidence="8">
    <location>
        <position position="58"/>
    </location>
    <ligand>
        <name>substrate</name>
    </ligand>
</feature>
<feature type="binding site" evidence="8">
    <location>
        <begin position="182"/>
        <end position="183"/>
    </location>
    <ligand>
        <name>ATP</name>
        <dbReference type="ChEBI" id="CHEBI:30616"/>
    </ligand>
</feature>
<dbReference type="UniPathway" id="UPA00098">
    <property type="reaction ID" value="UER00359"/>
</dbReference>
<evidence type="ECO:0000256" key="4">
    <source>
        <dbReference type="ARBA" id="ARBA00022679"/>
    </source>
</evidence>
<dbReference type="KEGG" id="ssun:H9Q77_07925"/>
<dbReference type="InterPro" id="IPR001048">
    <property type="entry name" value="Asp/Glu/Uridylate_kinase"/>
</dbReference>
<keyword evidence="1 8" id="KW-0963">Cytoplasm</keyword>
<dbReference type="GO" id="GO:0055129">
    <property type="term" value="P:L-proline biosynthetic process"/>
    <property type="evidence" value="ECO:0007669"/>
    <property type="project" value="UniProtKB-UniRule"/>
</dbReference>
<proteinExistence type="inferred from homology"/>
<evidence type="ECO:0000256" key="5">
    <source>
        <dbReference type="ARBA" id="ARBA00022741"/>
    </source>
</evidence>
<keyword evidence="4 8" id="KW-0808">Transferase</keyword>
<dbReference type="GO" id="GO:0005524">
    <property type="term" value="F:ATP binding"/>
    <property type="evidence" value="ECO:0007669"/>
    <property type="project" value="UniProtKB-KW"/>
</dbReference>
<dbReference type="AlphaFoldDB" id="A0A7G9FZJ4"/>
<dbReference type="CDD" id="cd04242">
    <property type="entry name" value="AAK_G5K_ProB"/>
    <property type="match status" value="1"/>
</dbReference>
<evidence type="ECO:0000313" key="10">
    <source>
        <dbReference type="EMBL" id="QNM03976.1"/>
    </source>
</evidence>
<accession>A0A7G9FZJ4</accession>
<sequence length="289" mass="31786">MNNIREQIKDKKKIVVKIGSSSLQHNETGDLDYIRLEKLVRELCDISNQGKKVVLVTSGAIAVGKKAVNLKTIEGQTQAEAMAVKQACSAIGQARLMMAYQKLFSEYNHVAAQILMTKNTIVDNLNRYNAHNTFTQLLKMGVIPIVNENDTVATYEIEIGDNDTLSAIVAALIDADLLILLSDIDGLYTDDPRQNPDAEFIEQVDELTDEFMNMGKASTGSNVGTGGMNTKMIAAKIATSSDVDMLIANSRDIGVLHRLLEGENEGTLFVAHRDESFDLPEFVQNLHKN</sequence>
<evidence type="ECO:0000256" key="7">
    <source>
        <dbReference type="ARBA" id="ARBA00022840"/>
    </source>
</evidence>
<evidence type="ECO:0000259" key="9">
    <source>
        <dbReference type="Pfam" id="PF00696"/>
    </source>
</evidence>
<dbReference type="EMBL" id="CP060633">
    <property type="protein sequence ID" value="QNM03976.1"/>
    <property type="molecule type" value="Genomic_DNA"/>
</dbReference>
<comment type="similarity">
    <text evidence="8">Belongs to the glutamate 5-kinase family.</text>
</comment>
<dbReference type="HAMAP" id="MF_00456">
    <property type="entry name" value="ProB"/>
    <property type="match status" value="1"/>
</dbReference>
<gene>
    <name evidence="8 10" type="primary">proB</name>
    <name evidence="10" type="ORF">H9Q77_07925</name>
</gene>
<feature type="domain" description="Aspartate/glutamate/uridylate kinase" evidence="9">
    <location>
        <begin position="12"/>
        <end position="249"/>
    </location>
</feature>
<dbReference type="PANTHER" id="PTHR43654:SF1">
    <property type="entry name" value="ISOPENTENYL PHOSPHATE KINASE"/>
    <property type="match status" value="1"/>
</dbReference>
<dbReference type="InterPro" id="IPR005715">
    <property type="entry name" value="Glu_5kinase/COase_Synthase"/>
</dbReference>
<organism evidence="10 11">
    <name type="scientific">Simiaoa sunii</name>
    <dbReference type="NCBI Taxonomy" id="2763672"/>
    <lineage>
        <taxon>Bacteria</taxon>
        <taxon>Bacillati</taxon>
        <taxon>Bacillota</taxon>
        <taxon>Clostridia</taxon>
        <taxon>Lachnospirales</taxon>
        <taxon>Lachnospiraceae</taxon>
        <taxon>Simiaoa</taxon>
    </lineage>
</organism>
<reference evidence="10 11" key="1">
    <citation type="submission" date="2020-08" db="EMBL/GenBank/DDBJ databases">
        <authorList>
            <person name="Liu C."/>
            <person name="Sun Q."/>
        </authorList>
    </citation>
    <scope>NUCLEOTIDE SEQUENCE [LARGE SCALE GENOMIC DNA]</scope>
    <source>
        <strain evidence="10 11">NSJ-8</strain>
    </source>
</reference>
<dbReference type="Gene3D" id="3.40.1160.10">
    <property type="entry name" value="Acetylglutamate kinase-like"/>
    <property type="match status" value="1"/>
</dbReference>
<dbReference type="Proteomes" id="UP000515981">
    <property type="component" value="Chromosome"/>
</dbReference>
<evidence type="ECO:0000256" key="3">
    <source>
        <dbReference type="ARBA" id="ARBA00022650"/>
    </source>
</evidence>
<dbReference type="SUPFAM" id="SSF53633">
    <property type="entry name" value="Carbamate kinase-like"/>
    <property type="match status" value="1"/>
</dbReference>
<keyword evidence="3 8" id="KW-0641">Proline biosynthesis</keyword>
<dbReference type="FunFam" id="3.40.1160.10:FF:000018">
    <property type="entry name" value="Glutamate 5-kinase"/>
    <property type="match status" value="1"/>
</dbReference>
<protein>
    <recommendedName>
        <fullName evidence="8">Glutamate 5-kinase</fullName>
        <ecNumber evidence="8">2.7.2.11</ecNumber>
    </recommendedName>
    <alternativeName>
        <fullName evidence="8">Gamma-glutamyl kinase</fullName>
        <shortName evidence="8">GK</shortName>
    </alternativeName>
</protein>
<feature type="binding site" evidence="8">
    <location>
        <position position="162"/>
    </location>
    <ligand>
        <name>substrate</name>
    </ligand>
</feature>
<name>A0A7G9FZJ4_9FIRM</name>
<dbReference type="InterPro" id="IPR036393">
    <property type="entry name" value="AceGlu_kinase-like_sf"/>
</dbReference>
<dbReference type="EC" id="2.7.2.11" evidence="8"/>
<dbReference type="InterPro" id="IPR019797">
    <property type="entry name" value="Glutamate_5-kinase_CS"/>
</dbReference>
<feature type="binding site" evidence="8">
    <location>
        <position position="150"/>
    </location>
    <ligand>
        <name>substrate</name>
    </ligand>
</feature>
<comment type="function">
    <text evidence="8">Catalyzes the transfer of a phosphate group to glutamate to form L-glutamate 5-phosphate.</text>
</comment>
<evidence type="ECO:0000256" key="2">
    <source>
        <dbReference type="ARBA" id="ARBA00022605"/>
    </source>
</evidence>
<dbReference type="GO" id="GO:0005829">
    <property type="term" value="C:cytosol"/>
    <property type="evidence" value="ECO:0007669"/>
    <property type="project" value="TreeGrafter"/>
</dbReference>
<keyword evidence="2 8" id="KW-0028">Amino-acid biosynthesis</keyword>